<dbReference type="RefSeq" id="WP_348945009.1">
    <property type="nucleotide sequence ID" value="NZ_CP157355.1"/>
</dbReference>
<accession>A0AAU7F9R4</accession>
<dbReference type="AlphaFoldDB" id="A0AAU7F9R4"/>
<feature type="signal peptide" evidence="1">
    <location>
        <begin position="1"/>
        <end position="29"/>
    </location>
</feature>
<evidence type="ECO:0000256" key="1">
    <source>
        <dbReference type="SAM" id="SignalP"/>
    </source>
</evidence>
<feature type="chain" id="PRO_5043649788" description="Solute-binding protein family 3/N-terminal domain-containing protein" evidence="1">
    <location>
        <begin position="30"/>
        <end position="275"/>
    </location>
</feature>
<organism evidence="2">
    <name type="scientific">Chitinibacter mangrovi</name>
    <dbReference type="NCBI Taxonomy" id="3153927"/>
    <lineage>
        <taxon>Bacteria</taxon>
        <taxon>Pseudomonadati</taxon>
        <taxon>Pseudomonadota</taxon>
        <taxon>Betaproteobacteria</taxon>
        <taxon>Neisseriales</taxon>
        <taxon>Chitinibacteraceae</taxon>
        <taxon>Chitinibacter</taxon>
    </lineage>
</organism>
<proteinExistence type="predicted"/>
<gene>
    <name evidence="2" type="ORF">ABHF33_16695</name>
</gene>
<dbReference type="KEGG" id="cmav:ABHF33_16695"/>
<dbReference type="SUPFAM" id="SSF53850">
    <property type="entry name" value="Periplasmic binding protein-like II"/>
    <property type="match status" value="1"/>
</dbReference>
<dbReference type="EMBL" id="CP157355">
    <property type="protein sequence ID" value="XBM00667.1"/>
    <property type="molecule type" value="Genomic_DNA"/>
</dbReference>
<sequence>MLLTFRRSALKYLLPIALWAILFSPDSQACSRTIQVGVSPITQSLIVSKDQVQGGIYIDALREVSRKTGCKFDFIEAPFVRTLHMFSVSHEVDLIPIAIQRTQLEQAGDFIPIVKSRIALISYGGALNDPIKAMERGELKINIVRGAPYASTAYIELIQRLRQQGALEEVAEPNIIARKLQAGRIHAAIMPPTTFYQAMLENQLDPKQVHITLLTQIPLVQAGAYLSKTRLTPTDYALLHKALSSQFQSPAFWQQYKKTYPGWILKGLEPAVLPR</sequence>
<dbReference type="Gene3D" id="3.40.190.10">
    <property type="entry name" value="Periplasmic binding protein-like II"/>
    <property type="match status" value="2"/>
</dbReference>
<keyword evidence="1" id="KW-0732">Signal</keyword>
<protein>
    <recommendedName>
        <fullName evidence="3">Solute-binding protein family 3/N-terminal domain-containing protein</fullName>
    </recommendedName>
</protein>
<name>A0AAU7F9R4_9NEIS</name>
<evidence type="ECO:0000313" key="2">
    <source>
        <dbReference type="EMBL" id="XBM00667.1"/>
    </source>
</evidence>
<reference evidence="2" key="1">
    <citation type="submission" date="2024-05" db="EMBL/GenBank/DDBJ databases">
        <authorList>
            <person name="Yang L."/>
            <person name="Pan L."/>
        </authorList>
    </citation>
    <scope>NUCLEOTIDE SEQUENCE</scope>
    <source>
        <strain evidence="2">FCG-7</strain>
    </source>
</reference>
<evidence type="ECO:0008006" key="3">
    <source>
        <dbReference type="Google" id="ProtNLM"/>
    </source>
</evidence>